<accession>A0A9K3H4H2</accession>
<reference evidence="4" key="2">
    <citation type="submission" date="2020-06" db="EMBL/GenBank/DDBJ databases">
        <title>Helianthus annuus Genome sequencing and assembly Release 2.</title>
        <authorList>
            <person name="Gouzy J."/>
            <person name="Langlade N."/>
            <person name="Munos S."/>
        </authorList>
    </citation>
    <scope>NUCLEOTIDE SEQUENCE</scope>
    <source>
        <tissue evidence="4">Leaves</tissue>
    </source>
</reference>
<dbReference type="SUPFAM" id="SSF55008">
    <property type="entry name" value="HMA, heavy metal-associated domain"/>
    <property type="match status" value="1"/>
</dbReference>
<dbReference type="InterPro" id="IPR036163">
    <property type="entry name" value="HMA_dom_sf"/>
</dbReference>
<dbReference type="PRINTS" id="PR00942">
    <property type="entry name" value="CUATPASEI"/>
</dbReference>
<evidence type="ECO:0000256" key="2">
    <source>
        <dbReference type="ARBA" id="ARBA00022723"/>
    </source>
</evidence>
<dbReference type="Gramene" id="mRNA:HanXRQr2_Chr15g0708511">
    <property type="protein sequence ID" value="mRNA:HanXRQr2_Chr15g0708511"/>
    <property type="gene ID" value="HanXRQr2_Chr15g0708511"/>
</dbReference>
<name>A0A9K3H4H2_HELAN</name>
<dbReference type="Gene3D" id="3.30.70.100">
    <property type="match status" value="1"/>
</dbReference>
<evidence type="ECO:0000259" key="3">
    <source>
        <dbReference type="PROSITE" id="PS50846"/>
    </source>
</evidence>
<dbReference type="PROSITE" id="PS50846">
    <property type="entry name" value="HMA_2"/>
    <property type="match status" value="1"/>
</dbReference>
<dbReference type="FunFam" id="3.30.70.100:FF:000001">
    <property type="entry name" value="ATPase copper transporting beta"/>
    <property type="match status" value="1"/>
</dbReference>
<reference evidence="4" key="1">
    <citation type="journal article" date="2017" name="Nature">
        <title>The sunflower genome provides insights into oil metabolism, flowering and Asterid evolution.</title>
        <authorList>
            <person name="Badouin H."/>
            <person name="Gouzy J."/>
            <person name="Grassa C.J."/>
            <person name="Murat F."/>
            <person name="Staton S.E."/>
            <person name="Cottret L."/>
            <person name="Lelandais-Briere C."/>
            <person name="Owens G.L."/>
            <person name="Carrere S."/>
            <person name="Mayjonade B."/>
            <person name="Legrand L."/>
            <person name="Gill N."/>
            <person name="Kane N.C."/>
            <person name="Bowers J.E."/>
            <person name="Hubner S."/>
            <person name="Bellec A."/>
            <person name="Berard A."/>
            <person name="Berges H."/>
            <person name="Blanchet N."/>
            <person name="Boniface M.C."/>
            <person name="Brunel D."/>
            <person name="Catrice O."/>
            <person name="Chaidir N."/>
            <person name="Claudel C."/>
            <person name="Donnadieu C."/>
            <person name="Faraut T."/>
            <person name="Fievet G."/>
            <person name="Helmstetter N."/>
            <person name="King M."/>
            <person name="Knapp S.J."/>
            <person name="Lai Z."/>
            <person name="Le Paslier M.C."/>
            <person name="Lippi Y."/>
            <person name="Lorenzon L."/>
            <person name="Mandel J.R."/>
            <person name="Marage G."/>
            <person name="Marchand G."/>
            <person name="Marquand E."/>
            <person name="Bret-Mestries E."/>
            <person name="Morien E."/>
            <person name="Nambeesan S."/>
            <person name="Nguyen T."/>
            <person name="Pegot-Espagnet P."/>
            <person name="Pouilly N."/>
            <person name="Raftis F."/>
            <person name="Sallet E."/>
            <person name="Schiex T."/>
            <person name="Thomas J."/>
            <person name="Vandecasteele C."/>
            <person name="Vares D."/>
            <person name="Vear F."/>
            <person name="Vautrin S."/>
            <person name="Crespi M."/>
            <person name="Mangin B."/>
            <person name="Burke J.M."/>
            <person name="Salse J."/>
            <person name="Munos S."/>
            <person name="Vincourt P."/>
            <person name="Rieseberg L.H."/>
            <person name="Langlade N.B."/>
        </authorList>
    </citation>
    <scope>NUCLEOTIDE SEQUENCE</scope>
    <source>
        <tissue evidence="4">Leaves</tissue>
    </source>
</reference>
<dbReference type="GO" id="GO:0016020">
    <property type="term" value="C:membrane"/>
    <property type="evidence" value="ECO:0007669"/>
    <property type="project" value="UniProtKB-SubCell"/>
</dbReference>
<dbReference type="GO" id="GO:0046872">
    <property type="term" value="F:metal ion binding"/>
    <property type="evidence" value="ECO:0007669"/>
    <property type="project" value="UniProtKB-KW"/>
</dbReference>
<evidence type="ECO:0000313" key="5">
    <source>
        <dbReference type="Proteomes" id="UP000215914"/>
    </source>
</evidence>
<dbReference type="PANTHER" id="PTHR46594:SF6">
    <property type="entry name" value="COPPER-TRANSPORTING ATPASE RAN1"/>
    <property type="match status" value="1"/>
</dbReference>
<keyword evidence="5" id="KW-1185">Reference proteome</keyword>
<keyword evidence="2" id="KW-0479">Metal-binding</keyword>
<dbReference type="EMBL" id="MNCJ02000330">
    <property type="protein sequence ID" value="KAF5765853.1"/>
    <property type="molecule type" value="Genomic_DNA"/>
</dbReference>
<sequence>MTPIFKNLQLTEVNGRSRGGVRDATAIDIGGNLEDVRLLDSCDDGYGVEKTGVARIQMRITGMTCAACSNSVEGAIRSLNGVVSASVALLQNKADVVYYPNLVNVVEFGVK</sequence>
<dbReference type="GO" id="GO:0009626">
    <property type="term" value="P:plant-type hypersensitive response"/>
    <property type="evidence" value="ECO:0007669"/>
    <property type="project" value="UniProtKB-KW"/>
</dbReference>
<proteinExistence type="predicted"/>
<organism evidence="4 5">
    <name type="scientific">Helianthus annuus</name>
    <name type="common">Common sunflower</name>
    <dbReference type="NCBI Taxonomy" id="4232"/>
    <lineage>
        <taxon>Eukaryota</taxon>
        <taxon>Viridiplantae</taxon>
        <taxon>Streptophyta</taxon>
        <taxon>Embryophyta</taxon>
        <taxon>Tracheophyta</taxon>
        <taxon>Spermatophyta</taxon>
        <taxon>Magnoliopsida</taxon>
        <taxon>eudicotyledons</taxon>
        <taxon>Gunneridae</taxon>
        <taxon>Pentapetalae</taxon>
        <taxon>asterids</taxon>
        <taxon>campanulids</taxon>
        <taxon>Asterales</taxon>
        <taxon>Asteraceae</taxon>
        <taxon>Asteroideae</taxon>
        <taxon>Heliantheae alliance</taxon>
        <taxon>Heliantheae</taxon>
        <taxon>Helianthus</taxon>
    </lineage>
</organism>
<dbReference type="AlphaFoldDB" id="A0A9K3H4H2"/>
<evidence type="ECO:0000313" key="4">
    <source>
        <dbReference type="EMBL" id="KAF5765853.1"/>
    </source>
</evidence>
<dbReference type="Proteomes" id="UP000215914">
    <property type="component" value="Unassembled WGS sequence"/>
</dbReference>
<comment type="caution">
    <text evidence="4">The sequence shown here is derived from an EMBL/GenBank/DDBJ whole genome shotgun (WGS) entry which is preliminary data.</text>
</comment>
<dbReference type="PANTHER" id="PTHR46594">
    <property type="entry name" value="P-TYPE CATION-TRANSPORTING ATPASE"/>
    <property type="match status" value="1"/>
</dbReference>
<gene>
    <name evidence="4" type="ORF">HanXRQr2_Chr15g0708511</name>
</gene>
<evidence type="ECO:0000256" key="1">
    <source>
        <dbReference type="ARBA" id="ARBA00004170"/>
    </source>
</evidence>
<dbReference type="InterPro" id="IPR017969">
    <property type="entry name" value="Heavy-metal-associated_CS"/>
</dbReference>
<dbReference type="InterPro" id="IPR006121">
    <property type="entry name" value="HMA_dom"/>
</dbReference>
<comment type="subcellular location">
    <subcellularLocation>
        <location evidence="1">Membrane</location>
        <topology evidence="1">Peripheral membrane protein</topology>
    </subcellularLocation>
</comment>
<feature type="domain" description="HMA" evidence="3">
    <location>
        <begin position="54"/>
        <end position="111"/>
    </location>
</feature>
<dbReference type="CDD" id="cd00371">
    <property type="entry name" value="HMA"/>
    <property type="match status" value="1"/>
</dbReference>
<protein>
    <submittedName>
        <fullName evidence="4">Cu(+) exporting ATPase</fullName>
    </submittedName>
</protein>
<dbReference type="Pfam" id="PF00403">
    <property type="entry name" value="HMA"/>
    <property type="match status" value="1"/>
</dbReference>
<dbReference type="PROSITE" id="PS01047">
    <property type="entry name" value="HMA_1"/>
    <property type="match status" value="1"/>
</dbReference>